<keyword evidence="2" id="KW-0732">Signal</keyword>
<dbReference type="InterPro" id="IPR008969">
    <property type="entry name" value="CarboxyPept-like_regulatory"/>
</dbReference>
<reference evidence="4 5" key="1">
    <citation type="submission" date="2021-03" db="EMBL/GenBank/DDBJ databases">
        <title>Isolation and description of Capnocytophaga bilenii sp. nov., a novel Capnocytophaga species, isolated from a gingivitis subject.</title>
        <authorList>
            <person name="Antezack A."/>
            <person name="Monnet-Corti V."/>
            <person name="La Scola B."/>
        </authorList>
    </citation>
    <scope>NUCLEOTIDE SEQUENCE [LARGE SCALE GENOMIC DNA]</scope>
    <source>
        <strain evidence="4 5">Marseille-Q4570</strain>
    </source>
</reference>
<gene>
    <name evidence="4" type="ORF">J4N46_06680</name>
</gene>
<dbReference type="EMBL" id="JAGDYP010000004">
    <property type="protein sequence ID" value="MBO1884106.1"/>
    <property type="molecule type" value="Genomic_DNA"/>
</dbReference>
<proteinExistence type="inferred from homology"/>
<dbReference type="SUPFAM" id="SSF49464">
    <property type="entry name" value="Carboxypeptidase regulatory domain-like"/>
    <property type="match status" value="1"/>
</dbReference>
<dbReference type="Gene3D" id="2.170.130.10">
    <property type="entry name" value="TonB-dependent receptor, plug domain"/>
    <property type="match status" value="1"/>
</dbReference>
<dbReference type="InterPro" id="IPR037066">
    <property type="entry name" value="Plug_dom_sf"/>
</dbReference>
<keyword evidence="1" id="KW-1134">Transmembrane beta strand</keyword>
<dbReference type="InterPro" id="IPR023996">
    <property type="entry name" value="TonB-dep_OMP_SusC/RagA"/>
</dbReference>
<dbReference type="InterPro" id="IPR012910">
    <property type="entry name" value="Plug_dom"/>
</dbReference>
<comment type="caution">
    <text evidence="4">The sequence shown here is derived from an EMBL/GenBank/DDBJ whole genome shotgun (WGS) entry which is preliminary data.</text>
</comment>
<comment type="subcellular location">
    <subcellularLocation>
        <location evidence="1">Cell outer membrane</location>
        <topology evidence="1">Multi-pass membrane protein</topology>
    </subcellularLocation>
</comment>
<evidence type="ECO:0000313" key="5">
    <source>
        <dbReference type="Proteomes" id="UP000681610"/>
    </source>
</evidence>
<dbReference type="PROSITE" id="PS52016">
    <property type="entry name" value="TONB_DEPENDENT_REC_3"/>
    <property type="match status" value="1"/>
</dbReference>
<feature type="chain" id="PRO_5045559154" evidence="2">
    <location>
        <begin position="22"/>
        <end position="1013"/>
    </location>
</feature>
<dbReference type="NCBIfam" id="TIGR04057">
    <property type="entry name" value="SusC_RagA_signa"/>
    <property type="match status" value="1"/>
</dbReference>
<dbReference type="Gene3D" id="2.60.40.1120">
    <property type="entry name" value="Carboxypeptidase-like, regulatory domain"/>
    <property type="match status" value="1"/>
</dbReference>
<keyword evidence="1" id="KW-0472">Membrane</keyword>
<feature type="domain" description="TonB-dependent receptor plug" evidence="3">
    <location>
        <begin position="118"/>
        <end position="230"/>
    </location>
</feature>
<evidence type="ECO:0000313" key="4">
    <source>
        <dbReference type="EMBL" id="MBO1884106.1"/>
    </source>
</evidence>
<dbReference type="RefSeq" id="WP_208058655.1">
    <property type="nucleotide sequence ID" value="NZ_JAGDYP010000004.1"/>
</dbReference>
<sequence>MNILKRFCLWALCLLPLLAGAQSVDLQGTVKDTKGEPLLGVFILVKGTQRGATTDFDGNYSLQANVGDVLKFSFLGLKTVEKKVAAGVTHINITMEDDVQELEGTVVTGYGGKKIASRTVASVATVQGKEFAQTPNANAIDALQGKVAGMVVTTESGKPGAGSSVLIHGLNTYFSVFDPKIVSEPLYVVDGATVSGDIMTMYNPNDIESVTVLKDAASTSIYGARAANGVILITTKKGKRNERTNVTISHQLGFSIPTNVMNKFFDNMVTPREYMDFWIKKEPRAITSLGRRLGYTETTPEAITDRILAENPHNTRWDKVFFHGYAPVSRTDISLSGGSLNTSYYLSFGYLDQQGMKTRSAYQRYTLNANIDTQVAEWLKAGISVSLGHSSAESVAGDASTDILSLPIYSPTDNKGKRKDYIFSILGVEQGFYHPDYLAEKRPGDSYGENIMPIGYLQIEPIKNLTFKTQLGIQYNIGEGYNRNLPSFVEYRGTGETVSSASRNINKNLQRTYTNLLEYKWNIANLHNFDFLLGQESLESVGRSFSGRSLGQPSDGLMMLSLGTQQLELKDSQEESGFNSYFGRVEYSYKNRYFLDLSARRDGSSAFGANNRYANFWAFGAMWKLKEEAFLKQVDWLTSLDLRFSTGLSGNSSIGQYNNRTLISPSNNYRERPGYFLSSLGNPDIMWEEQQKTTLGLNVSIMKGTNLNVEVYERNTYKTLGRGYINSASGFTFISDNIGNMQNRGIDITFSTIAYRSQNNDWNIRPYFNMNYNQQKVKSLHLNKEFFANSFNYAGYKLNEELQWAMPIFKGLDKNGYAQWYLPKENYMEQQTDDSKVTYQYDPKKLMQNTNKKMFAPVNGGFGLTATYRNVSLDLAFSYSLGKWMINEDRYYTLNPGVFGTKNFSRELLNYWKQEGDDTEIPALNSSRFMEKDTRLLENASYVRLKSLGLSYSLPQQAIEDMRFFTGVRLYASARNLFTITKYTGADPEFANTISRGGYPPTRQFTIGVELKF</sequence>
<evidence type="ECO:0000259" key="3">
    <source>
        <dbReference type="Pfam" id="PF07715"/>
    </source>
</evidence>
<dbReference type="NCBIfam" id="TIGR04056">
    <property type="entry name" value="OMP_RagA_SusC"/>
    <property type="match status" value="1"/>
</dbReference>
<name>A0ABS3PXQ7_9FLAO</name>
<evidence type="ECO:0000256" key="2">
    <source>
        <dbReference type="SAM" id="SignalP"/>
    </source>
</evidence>
<comment type="similarity">
    <text evidence="1">Belongs to the TonB-dependent receptor family.</text>
</comment>
<keyword evidence="5" id="KW-1185">Reference proteome</keyword>
<feature type="signal peptide" evidence="2">
    <location>
        <begin position="1"/>
        <end position="21"/>
    </location>
</feature>
<dbReference type="Pfam" id="PF07715">
    <property type="entry name" value="Plug"/>
    <property type="match status" value="1"/>
</dbReference>
<evidence type="ECO:0000256" key="1">
    <source>
        <dbReference type="PROSITE-ProRule" id="PRU01360"/>
    </source>
</evidence>
<dbReference type="SUPFAM" id="SSF56935">
    <property type="entry name" value="Porins"/>
    <property type="match status" value="1"/>
</dbReference>
<organism evidence="4 5">
    <name type="scientific">Capnocytophaga bilenii</name>
    <dbReference type="NCBI Taxonomy" id="2819369"/>
    <lineage>
        <taxon>Bacteria</taxon>
        <taxon>Pseudomonadati</taxon>
        <taxon>Bacteroidota</taxon>
        <taxon>Flavobacteriia</taxon>
        <taxon>Flavobacteriales</taxon>
        <taxon>Flavobacteriaceae</taxon>
        <taxon>Capnocytophaga</taxon>
    </lineage>
</organism>
<dbReference type="Proteomes" id="UP000681610">
    <property type="component" value="Unassembled WGS sequence"/>
</dbReference>
<keyword evidence="1" id="KW-0813">Transport</keyword>
<protein>
    <submittedName>
        <fullName evidence="4">SusC/RagA family TonB-linked outer membrane protein</fullName>
    </submittedName>
</protein>
<keyword evidence="1" id="KW-0998">Cell outer membrane</keyword>
<accession>A0ABS3PXQ7</accession>
<dbReference type="InterPro" id="IPR039426">
    <property type="entry name" value="TonB-dep_rcpt-like"/>
</dbReference>
<dbReference type="InterPro" id="IPR023997">
    <property type="entry name" value="TonB-dep_OMP_SusC/RagA_CS"/>
</dbReference>
<keyword evidence="1" id="KW-0812">Transmembrane</keyword>
<dbReference type="Pfam" id="PF13715">
    <property type="entry name" value="CarbopepD_reg_2"/>
    <property type="match status" value="1"/>
</dbReference>